<sequence length="262" mass="28363">MIPSTKSPFILIFTGVKVCHVSVLKDAWMAHPFLSRHDSLLKDKDLGDLIHSSLPVDAQLTSPAPESDVSVANEASKSTPPQSVISNSSAEPISATIDPLVQHPEIETLTTGQSESSAAHQNLITSPKGGNNDAVADLQTQELSSPKMQLVIVRTKRDTHEDDRQGETAWRDGDAKSARRPGDVDRAIENVGRPLGKSEEESKVGDEGLPSNKMNLTHKMVEILPGEQITLPEGRCFCINQEVLCPRLGGSLLSILHHLSFC</sequence>
<feature type="compositionally biased region" description="Polar residues" evidence="1">
    <location>
        <begin position="110"/>
        <end position="129"/>
    </location>
</feature>
<dbReference type="Proteomes" id="UP000784294">
    <property type="component" value="Unassembled WGS sequence"/>
</dbReference>
<accession>A0A3S5FBR9</accession>
<comment type="caution">
    <text evidence="2">The sequence shown here is derived from an EMBL/GenBank/DDBJ whole genome shotgun (WGS) entry which is preliminary data.</text>
</comment>
<evidence type="ECO:0000313" key="3">
    <source>
        <dbReference type="Proteomes" id="UP000784294"/>
    </source>
</evidence>
<feature type="compositionally biased region" description="Basic and acidic residues" evidence="1">
    <location>
        <begin position="156"/>
        <end position="188"/>
    </location>
</feature>
<reference evidence="2" key="1">
    <citation type="submission" date="2018-11" db="EMBL/GenBank/DDBJ databases">
        <authorList>
            <consortium name="Pathogen Informatics"/>
        </authorList>
    </citation>
    <scope>NUCLEOTIDE SEQUENCE</scope>
</reference>
<feature type="region of interest" description="Disordered" evidence="1">
    <location>
        <begin position="57"/>
        <end position="91"/>
    </location>
</feature>
<keyword evidence="3" id="KW-1185">Reference proteome</keyword>
<feature type="region of interest" description="Disordered" evidence="1">
    <location>
        <begin position="110"/>
        <end position="134"/>
    </location>
</feature>
<feature type="region of interest" description="Disordered" evidence="1">
    <location>
        <begin position="156"/>
        <end position="212"/>
    </location>
</feature>
<feature type="compositionally biased region" description="Basic and acidic residues" evidence="1">
    <location>
        <begin position="196"/>
        <end position="206"/>
    </location>
</feature>
<organism evidence="2 3">
    <name type="scientific">Protopolystoma xenopodis</name>
    <dbReference type="NCBI Taxonomy" id="117903"/>
    <lineage>
        <taxon>Eukaryota</taxon>
        <taxon>Metazoa</taxon>
        <taxon>Spiralia</taxon>
        <taxon>Lophotrochozoa</taxon>
        <taxon>Platyhelminthes</taxon>
        <taxon>Monogenea</taxon>
        <taxon>Polyopisthocotylea</taxon>
        <taxon>Polystomatidea</taxon>
        <taxon>Polystomatidae</taxon>
        <taxon>Protopolystoma</taxon>
    </lineage>
</organism>
<dbReference type="AlphaFoldDB" id="A0A3S5FBR9"/>
<gene>
    <name evidence="2" type="ORF">PXEA_LOCUS1350</name>
</gene>
<evidence type="ECO:0000256" key="1">
    <source>
        <dbReference type="SAM" id="MobiDB-lite"/>
    </source>
</evidence>
<dbReference type="EMBL" id="CAAALY010002738">
    <property type="protein sequence ID" value="VEL07910.1"/>
    <property type="molecule type" value="Genomic_DNA"/>
</dbReference>
<feature type="compositionally biased region" description="Polar residues" evidence="1">
    <location>
        <begin position="73"/>
        <end position="91"/>
    </location>
</feature>
<name>A0A3S5FBR9_9PLAT</name>
<proteinExistence type="predicted"/>
<evidence type="ECO:0000313" key="2">
    <source>
        <dbReference type="EMBL" id="VEL07910.1"/>
    </source>
</evidence>
<protein>
    <submittedName>
        <fullName evidence="2">Uncharacterized protein</fullName>
    </submittedName>
</protein>